<dbReference type="InterPro" id="IPR025932">
    <property type="entry name" value="Trypano_VSG_B_N_dom"/>
</dbReference>
<gene>
    <name evidence="10" type="ORF">TEOVI_000622500</name>
</gene>
<evidence type="ECO:0000256" key="6">
    <source>
        <dbReference type="ARBA" id="ARBA00023136"/>
    </source>
</evidence>
<keyword evidence="7" id="KW-0325">Glycoprotein</keyword>
<proteinExistence type="predicted"/>
<evidence type="ECO:0000313" key="10">
    <source>
        <dbReference type="EMBL" id="SCU64755.1"/>
    </source>
</evidence>
<reference evidence="10" key="1">
    <citation type="submission" date="2016-09" db="EMBL/GenBank/DDBJ databases">
        <authorList>
            <person name="Hebert L."/>
            <person name="Moumen B."/>
        </authorList>
    </citation>
    <scope>NUCLEOTIDE SEQUENCE [LARGE SCALE GENOMIC DNA]</scope>
    <source>
        <strain evidence="10">OVI</strain>
    </source>
</reference>
<keyword evidence="6" id="KW-0472">Membrane</keyword>
<dbReference type="Proteomes" id="UP000195570">
    <property type="component" value="Unassembled WGS sequence"/>
</dbReference>
<evidence type="ECO:0000256" key="2">
    <source>
        <dbReference type="ARBA" id="ARBA00004609"/>
    </source>
</evidence>
<organism evidence="10 11">
    <name type="scientific">Trypanosoma equiperdum</name>
    <dbReference type="NCBI Taxonomy" id="5694"/>
    <lineage>
        <taxon>Eukaryota</taxon>
        <taxon>Discoba</taxon>
        <taxon>Euglenozoa</taxon>
        <taxon>Kinetoplastea</taxon>
        <taxon>Metakinetoplastina</taxon>
        <taxon>Trypanosomatida</taxon>
        <taxon>Trypanosomatidae</taxon>
        <taxon>Trypanosoma</taxon>
    </lineage>
</organism>
<evidence type="ECO:0000259" key="9">
    <source>
        <dbReference type="Pfam" id="PF13206"/>
    </source>
</evidence>
<keyword evidence="11" id="KW-1185">Reference proteome</keyword>
<comment type="caution">
    <text evidence="10">The sequence shown here is derived from an EMBL/GenBank/DDBJ whole genome shotgun (WGS) entry which is preliminary data.</text>
</comment>
<comment type="function">
    <text evidence="1">VSG forms a coat on the surface of the parasite. The trypanosome evades the immune response of the host by expressing a series of antigenically distinct VSGs from an estimated 1000 VSG genes.</text>
</comment>
<keyword evidence="8" id="KW-0449">Lipoprotein</keyword>
<dbReference type="GO" id="GO:0098552">
    <property type="term" value="C:side of membrane"/>
    <property type="evidence" value="ECO:0007669"/>
    <property type="project" value="UniProtKB-KW"/>
</dbReference>
<dbReference type="GeneID" id="92380164"/>
<evidence type="ECO:0000256" key="7">
    <source>
        <dbReference type="ARBA" id="ARBA00023180"/>
    </source>
</evidence>
<dbReference type="GO" id="GO:0005886">
    <property type="term" value="C:plasma membrane"/>
    <property type="evidence" value="ECO:0007669"/>
    <property type="project" value="UniProtKB-SubCell"/>
</dbReference>
<dbReference type="RefSeq" id="XP_067076461.1">
    <property type="nucleotide sequence ID" value="XM_067220360.1"/>
</dbReference>
<evidence type="ECO:0000256" key="3">
    <source>
        <dbReference type="ARBA" id="ARBA00022475"/>
    </source>
</evidence>
<name>A0A1G4HZM5_TRYEQ</name>
<evidence type="ECO:0000256" key="4">
    <source>
        <dbReference type="ARBA" id="ARBA00022622"/>
    </source>
</evidence>
<sequence length="131" mass="12870">MTAGTLRFGIQQQPLEAISNLEAGKAALPKEKTTITINTDLKGVLYGEGNTGAKGTGQSTFGSGGNAACGNDGSADKKVGTSLANGLACRCGDNSDGTAAAGCKSNGSSTGSKFASEACGPTTKATIVAKY</sequence>
<keyword evidence="5" id="KW-0732">Signal</keyword>
<accession>A0A1G4HZM5</accession>
<feature type="domain" description="Trypanosome variant surface glycoprotein B-type N-terminal" evidence="9">
    <location>
        <begin position="19"/>
        <end position="124"/>
    </location>
</feature>
<comment type="subcellular location">
    <subcellularLocation>
        <location evidence="2">Cell membrane</location>
        <topology evidence="2">Lipid-anchor</topology>
        <topology evidence="2">GPI-anchor</topology>
    </subcellularLocation>
</comment>
<evidence type="ECO:0000256" key="1">
    <source>
        <dbReference type="ARBA" id="ARBA00002523"/>
    </source>
</evidence>
<keyword evidence="4" id="KW-0336">GPI-anchor</keyword>
<dbReference type="AlphaFoldDB" id="A0A1G4HZM5"/>
<protein>
    <submittedName>
        <fullName evidence="10">Trypanosomal VSG domain containing protein, putative</fullName>
    </submittedName>
</protein>
<evidence type="ECO:0000256" key="8">
    <source>
        <dbReference type="ARBA" id="ARBA00023288"/>
    </source>
</evidence>
<dbReference type="VEuPathDB" id="TriTrypDB:TEOVI_000622500"/>
<dbReference type="EMBL" id="CZPT02000140">
    <property type="protein sequence ID" value="SCU64755.1"/>
    <property type="molecule type" value="Genomic_DNA"/>
</dbReference>
<evidence type="ECO:0000313" key="11">
    <source>
        <dbReference type="Proteomes" id="UP000195570"/>
    </source>
</evidence>
<keyword evidence="3" id="KW-1003">Cell membrane</keyword>
<evidence type="ECO:0000256" key="5">
    <source>
        <dbReference type="ARBA" id="ARBA00022729"/>
    </source>
</evidence>
<dbReference type="Pfam" id="PF13206">
    <property type="entry name" value="VSG_B"/>
    <property type="match status" value="1"/>
</dbReference>